<evidence type="ECO:0000256" key="3">
    <source>
        <dbReference type="ARBA" id="ARBA00023163"/>
    </source>
</evidence>
<name>A0A2T1G2A2_9CYAN</name>
<feature type="domain" description="HTH araC/xylS-type" evidence="4">
    <location>
        <begin position="203"/>
        <end position="301"/>
    </location>
</feature>
<dbReference type="Proteomes" id="UP000238937">
    <property type="component" value="Unassembled WGS sequence"/>
</dbReference>
<evidence type="ECO:0000256" key="1">
    <source>
        <dbReference type="ARBA" id="ARBA00023015"/>
    </source>
</evidence>
<evidence type="ECO:0000313" key="6">
    <source>
        <dbReference type="Proteomes" id="UP000238937"/>
    </source>
</evidence>
<dbReference type="GO" id="GO:0043565">
    <property type="term" value="F:sequence-specific DNA binding"/>
    <property type="evidence" value="ECO:0007669"/>
    <property type="project" value="InterPro"/>
</dbReference>
<keyword evidence="3" id="KW-0804">Transcription</keyword>
<organism evidence="5 6">
    <name type="scientific">Chamaesiphon polymorphus CCALA 037</name>
    <dbReference type="NCBI Taxonomy" id="2107692"/>
    <lineage>
        <taxon>Bacteria</taxon>
        <taxon>Bacillati</taxon>
        <taxon>Cyanobacteriota</taxon>
        <taxon>Cyanophyceae</taxon>
        <taxon>Gomontiellales</taxon>
        <taxon>Chamaesiphonaceae</taxon>
        <taxon>Chamaesiphon</taxon>
    </lineage>
</organism>
<proteinExistence type="predicted"/>
<evidence type="ECO:0000313" key="5">
    <source>
        <dbReference type="EMBL" id="PSB51383.1"/>
    </source>
</evidence>
<dbReference type="InterPro" id="IPR050204">
    <property type="entry name" value="AraC_XylS_family_regulators"/>
</dbReference>
<dbReference type="InterPro" id="IPR009057">
    <property type="entry name" value="Homeodomain-like_sf"/>
</dbReference>
<dbReference type="SUPFAM" id="SSF51215">
    <property type="entry name" value="Regulatory protein AraC"/>
    <property type="match status" value="1"/>
</dbReference>
<keyword evidence="1" id="KW-0805">Transcription regulation</keyword>
<dbReference type="SMART" id="SM00342">
    <property type="entry name" value="HTH_ARAC"/>
    <property type="match status" value="1"/>
</dbReference>
<dbReference type="OrthoDB" id="516574at2"/>
<protein>
    <submittedName>
        <fullName evidence="5">AraC family transcriptional regulator</fullName>
    </submittedName>
</protein>
<dbReference type="AlphaFoldDB" id="A0A2T1G2A2"/>
<dbReference type="RefSeq" id="WP_106309727.1">
    <property type="nucleotide sequence ID" value="NZ_PVWO01000360.1"/>
</dbReference>
<keyword evidence="2" id="KW-0238">DNA-binding</keyword>
<dbReference type="Pfam" id="PF12833">
    <property type="entry name" value="HTH_18"/>
    <property type="match status" value="1"/>
</dbReference>
<dbReference type="PANTHER" id="PTHR46796">
    <property type="entry name" value="HTH-TYPE TRANSCRIPTIONAL ACTIVATOR RHAS-RELATED"/>
    <property type="match status" value="1"/>
</dbReference>
<evidence type="ECO:0000259" key="4">
    <source>
        <dbReference type="PROSITE" id="PS01124"/>
    </source>
</evidence>
<accession>A0A2T1G2A2</accession>
<gene>
    <name evidence="5" type="ORF">C7B77_21640</name>
</gene>
<dbReference type="SUPFAM" id="SSF46689">
    <property type="entry name" value="Homeodomain-like"/>
    <property type="match status" value="2"/>
</dbReference>
<dbReference type="EMBL" id="PVWO01000360">
    <property type="protein sequence ID" value="PSB51383.1"/>
    <property type="molecule type" value="Genomic_DNA"/>
</dbReference>
<dbReference type="PANTHER" id="PTHR46796:SF6">
    <property type="entry name" value="ARAC SUBFAMILY"/>
    <property type="match status" value="1"/>
</dbReference>
<dbReference type="InterPro" id="IPR037923">
    <property type="entry name" value="HTH-like"/>
</dbReference>
<dbReference type="PROSITE" id="PS01124">
    <property type="entry name" value="HTH_ARAC_FAMILY_2"/>
    <property type="match status" value="1"/>
</dbReference>
<dbReference type="GO" id="GO:0003700">
    <property type="term" value="F:DNA-binding transcription factor activity"/>
    <property type="evidence" value="ECO:0007669"/>
    <property type="project" value="InterPro"/>
</dbReference>
<evidence type="ECO:0000256" key="2">
    <source>
        <dbReference type="ARBA" id="ARBA00023125"/>
    </source>
</evidence>
<dbReference type="InterPro" id="IPR018060">
    <property type="entry name" value="HTH_AraC"/>
</dbReference>
<keyword evidence="6" id="KW-1185">Reference proteome</keyword>
<dbReference type="Gene3D" id="1.10.10.60">
    <property type="entry name" value="Homeodomain-like"/>
    <property type="match status" value="2"/>
</dbReference>
<reference evidence="5 6" key="1">
    <citation type="submission" date="2018-03" db="EMBL/GenBank/DDBJ databases">
        <title>The ancient ancestry and fast evolution of plastids.</title>
        <authorList>
            <person name="Moore K.R."/>
            <person name="Magnabosco C."/>
            <person name="Momper L."/>
            <person name="Gold D.A."/>
            <person name="Bosak T."/>
            <person name="Fournier G.P."/>
        </authorList>
    </citation>
    <scope>NUCLEOTIDE SEQUENCE [LARGE SCALE GENOMIC DNA]</scope>
    <source>
        <strain evidence="5 6">CCALA 037</strain>
    </source>
</reference>
<comment type="caution">
    <text evidence="5">The sequence shown here is derived from an EMBL/GenBank/DDBJ whole genome shotgun (WGS) entry which is preliminary data.</text>
</comment>
<sequence>MSDRKSTIVDFAVDGEAGYQQIFDRSPLLSSISAQLDGLLVAYDYFPPGAIPNTLVKQHGLGIFIDLPAPVTAERWIDGKLRREVVRRGDAFIIPADTWHYSEWNGGGGAIVVGLEPHVMLDALNLTLDRDRLELIPHFSTTDPTIDRIGIALKHALEHPGSLSRLYAESMVDALMMHLLQHYSVQNYALPTYQGGLAPAQLEQIVDYIDTYLDRDLSLHELAQLVQLSPHYFSQLFKQSTGFSPHQYILRRRIDRGKKLLRQGGLSIAGVAKIVGFVDQSHFHRHFKRLEGITPKAFIRQFF</sequence>